<dbReference type="EMBL" id="REGN01003355">
    <property type="protein sequence ID" value="RNA23065.1"/>
    <property type="molecule type" value="Genomic_DNA"/>
</dbReference>
<gene>
    <name evidence="1" type="ORF">BpHYR1_008691</name>
</gene>
<name>A0A3M7RIF0_BRAPC</name>
<comment type="caution">
    <text evidence="1">The sequence shown here is derived from an EMBL/GenBank/DDBJ whole genome shotgun (WGS) entry which is preliminary data.</text>
</comment>
<evidence type="ECO:0000313" key="1">
    <source>
        <dbReference type="EMBL" id="RNA23065.1"/>
    </source>
</evidence>
<dbReference type="Proteomes" id="UP000276133">
    <property type="component" value="Unassembled WGS sequence"/>
</dbReference>
<protein>
    <submittedName>
        <fullName evidence="1">Uncharacterized protein</fullName>
    </submittedName>
</protein>
<reference evidence="1 2" key="1">
    <citation type="journal article" date="2018" name="Sci. Rep.">
        <title>Genomic signatures of local adaptation to the degree of environmental predictability in rotifers.</title>
        <authorList>
            <person name="Franch-Gras L."/>
            <person name="Hahn C."/>
            <person name="Garcia-Roger E.M."/>
            <person name="Carmona M.J."/>
            <person name="Serra M."/>
            <person name="Gomez A."/>
        </authorList>
    </citation>
    <scope>NUCLEOTIDE SEQUENCE [LARGE SCALE GENOMIC DNA]</scope>
    <source>
        <strain evidence="1">HYR1</strain>
    </source>
</reference>
<organism evidence="1 2">
    <name type="scientific">Brachionus plicatilis</name>
    <name type="common">Marine rotifer</name>
    <name type="synonym">Brachionus muelleri</name>
    <dbReference type="NCBI Taxonomy" id="10195"/>
    <lineage>
        <taxon>Eukaryota</taxon>
        <taxon>Metazoa</taxon>
        <taxon>Spiralia</taxon>
        <taxon>Gnathifera</taxon>
        <taxon>Rotifera</taxon>
        <taxon>Eurotatoria</taxon>
        <taxon>Monogononta</taxon>
        <taxon>Pseudotrocha</taxon>
        <taxon>Ploima</taxon>
        <taxon>Brachionidae</taxon>
        <taxon>Brachionus</taxon>
    </lineage>
</organism>
<sequence>MFAIIIKLNLIAKFIDFYLPQINLAKNNGHYYSNMRYLDNSEVPYYLNKIVLSDCQNKIQPNSESYGLVVDFIIGPSLKRSNPNLYHVI</sequence>
<proteinExistence type="predicted"/>
<keyword evidence="2" id="KW-1185">Reference proteome</keyword>
<dbReference type="AlphaFoldDB" id="A0A3M7RIF0"/>
<accession>A0A3M7RIF0</accession>
<evidence type="ECO:0000313" key="2">
    <source>
        <dbReference type="Proteomes" id="UP000276133"/>
    </source>
</evidence>